<feature type="transmembrane region" description="Helical" evidence="1">
    <location>
        <begin position="80"/>
        <end position="98"/>
    </location>
</feature>
<evidence type="ECO:0000313" key="2">
    <source>
        <dbReference type="EMBL" id="KAL3835358.1"/>
    </source>
</evidence>
<dbReference type="EMBL" id="JBJXBP010000004">
    <property type="protein sequence ID" value="KAL3835358.1"/>
    <property type="molecule type" value="Genomic_DNA"/>
</dbReference>
<keyword evidence="1" id="KW-0812">Transmembrane</keyword>
<protein>
    <submittedName>
        <fullName evidence="2">Uncharacterized protein</fullName>
    </submittedName>
</protein>
<dbReference type="Proteomes" id="UP001634393">
    <property type="component" value="Unassembled WGS sequence"/>
</dbReference>
<organism evidence="2 3">
    <name type="scientific">Penstemon smallii</name>
    <dbReference type="NCBI Taxonomy" id="265156"/>
    <lineage>
        <taxon>Eukaryota</taxon>
        <taxon>Viridiplantae</taxon>
        <taxon>Streptophyta</taxon>
        <taxon>Embryophyta</taxon>
        <taxon>Tracheophyta</taxon>
        <taxon>Spermatophyta</taxon>
        <taxon>Magnoliopsida</taxon>
        <taxon>eudicotyledons</taxon>
        <taxon>Gunneridae</taxon>
        <taxon>Pentapetalae</taxon>
        <taxon>asterids</taxon>
        <taxon>lamiids</taxon>
        <taxon>Lamiales</taxon>
        <taxon>Plantaginaceae</taxon>
        <taxon>Cheloneae</taxon>
        <taxon>Penstemon</taxon>
    </lineage>
</organism>
<keyword evidence="1" id="KW-1133">Transmembrane helix</keyword>
<gene>
    <name evidence="2" type="ORF">ACJIZ3_010094</name>
</gene>
<sequence length="143" mass="16193">MLISGMIEAGNGYESTLRAKYWKTISSSVGWNRNPGVGVLEMNVRQTGGGCDLAFGCDSAGKSPTRPDPPGHPNPNHPDYVTIINLYLIYYIYYYYIIHRGSRLPTADPKFTLFDSSIRRRFFISMYRFGRPAHGNPYSILFL</sequence>
<keyword evidence="1" id="KW-0472">Membrane</keyword>
<accession>A0ABD3TFQ3</accession>
<dbReference type="AlphaFoldDB" id="A0ABD3TFQ3"/>
<proteinExistence type="predicted"/>
<keyword evidence="3" id="KW-1185">Reference proteome</keyword>
<evidence type="ECO:0000313" key="3">
    <source>
        <dbReference type="Proteomes" id="UP001634393"/>
    </source>
</evidence>
<name>A0ABD3TFQ3_9LAMI</name>
<comment type="caution">
    <text evidence="2">The sequence shown here is derived from an EMBL/GenBank/DDBJ whole genome shotgun (WGS) entry which is preliminary data.</text>
</comment>
<evidence type="ECO:0000256" key="1">
    <source>
        <dbReference type="SAM" id="Phobius"/>
    </source>
</evidence>
<reference evidence="2 3" key="1">
    <citation type="submission" date="2024-12" db="EMBL/GenBank/DDBJ databases">
        <title>The unique morphological basis and parallel evolutionary history of personate flowers in Penstemon.</title>
        <authorList>
            <person name="Depatie T.H."/>
            <person name="Wessinger C.A."/>
        </authorList>
    </citation>
    <scope>NUCLEOTIDE SEQUENCE [LARGE SCALE GENOMIC DNA]</scope>
    <source>
        <strain evidence="2">WTNN_2</strain>
        <tissue evidence="2">Leaf</tissue>
    </source>
</reference>